<dbReference type="Gene3D" id="2.10.109.10">
    <property type="entry name" value="Umud Fragment, subunit A"/>
    <property type="match status" value="1"/>
</dbReference>
<dbReference type="PROSITE" id="PS50943">
    <property type="entry name" value="HTH_CROC1"/>
    <property type="match status" value="1"/>
</dbReference>
<reference evidence="5 6" key="1">
    <citation type="submission" date="2019-07" db="EMBL/GenBank/DDBJ databases">
        <title>Gilliamella genomes.</title>
        <authorList>
            <person name="Zheng H."/>
        </authorList>
    </citation>
    <scope>NUCLEOTIDE SEQUENCE [LARGE SCALE GENOMIC DNA]</scope>
    <source>
        <strain evidence="5 6">W8127</strain>
    </source>
</reference>
<dbReference type="InterPro" id="IPR039418">
    <property type="entry name" value="LexA-like"/>
</dbReference>
<dbReference type="InterPro" id="IPR010982">
    <property type="entry name" value="Lambda_DNA-bd_dom_sf"/>
</dbReference>
<keyword evidence="1" id="KW-0805">Transcription regulation</keyword>
<protein>
    <submittedName>
        <fullName evidence="5">LexA family transcriptional regulator</fullName>
    </submittedName>
</protein>
<dbReference type="SUPFAM" id="SSF51306">
    <property type="entry name" value="LexA/Signal peptidase"/>
    <property type="match status" value="1"/>
</dbReference>
<gene>
    <name evidence="5" type="ORF">FPQ15_03615</name>
</gene>
<comment type="caution">
    <text evidence="5">The sequence shown here is derived from an EMBL/GenBank/DDBJ whole genome shotgun (WGS) entry which is preliminary data.</text>
</comment>
<accession>A0A556SSG7</accession>
<evidence type="ECO:0000256" key="1">
    <source>
        <dbReference type="ARBA" id="ARBA00023015"/>
    </source>
</evidence>
<proteinExistence type="predicted"/>
<dbReference type="CDD" id="cd00093">
    <property type="entry name" value="HTH_XRE"/>
    <property type="match status" value="1"/>
</dbReference>
<evidence type="ECO:0000256" key="3">
    <source>
        <dbReference type="ARBA" id="ARBA00023163"/>
    </source>
</evidence>
<dbReference type="Proteomes" id="UP000319483">
    <property type="component" value="Unassembled WGS sequence"/>
</dbReference>
<dbReference type="Gene3D" id="1.10.260.40">
    <property type="entry name" value="lambda repressor-like DNA-binding domains"/>
    <property type="match status" value="1"/>
</dbReference>
<dbReference type="PANTHER" id="PTHR40661:SF3">
    <property type="entry name" value="FELS-1 PROPHAGE TRANSCRIPTIONAL REGULATOR"/>
    <property type="match status" value="1"/>
</dbReference>
<dbReference type="PANTHER" id="PTHR40661">
    <property type="match status" value="1"/>
</dbReference>
<dbReference type="SMART" id="SM00530">
    <property type="entry name" value="HTH_XRE"/>
    <property type="match status" value="1"/>
</dbReference>
<dbReference type="InterPro" id="IPR001387">
    <property type="entry name" value="Cro/C1-type_HTH"/>
</dbReference>
<sequence>MHYNYHTDEKKKNETEMNMIKNKNVKTFKDRLYNSMQGLSVSAFAKKCDMSETVIRDYLSGKTYPSLTRLEVIAEKCNVSFNWLATGYRLEVFDPKDDDDDVYNENIYRIPVYKKQLPTKEEAQYQRYIRETPPVMNYPVVEGWASHRGLDIKKLIIYWAKGDLMSPEIENNNGLIINTDITEMVDGAIYLIEYENFTLLRKIRLTLSSWILICNNEQYPTIEVPKAHFDKYNIVGRVVQIIKDVF</sequence>
<evidence type="ECO:0000259" key="4">
    <source>
        <dbReference type="PROSITE" id="PS50943"/>
    </source>
</evidence>
<dbReference type="AlphaFoldDB" id="A0A556SSG7"/>
<dbReference type="GO" id="GO:0003677">
    <property type="term" value="F:DNA binding"/>
    <property type="evidence" value="ECO:0007669"/>
    <property type="project" value="UniProtKB-KW"/>
</dbReference>
<evidence type="ECO:0000313" key="5">
    <source>
        <dbReference type="EMBL" id="TSK04081.1"/>
    </source>
</evidence>
<dbReference type="RefSeq" id="WP_086327720.1">
    <property type="nucleotide sequence ID" value="NZ_MZNH01000509.1"/>
</dbReference>
<dbReference type="Pfam" id="PF01381">
    <property type="entry name" value="HTH_3"/>
    <property type="match status" value="1"/>
</dbReference>
<dbReference type="Pfam" id="PF00717">
    <property type="entry name" value="Peptidase_S24"/>
    <property type="match status" value="1"/>
</dbReference>
<dbReference type="SUPFAM" id="SSF47413">
    <property type="entry name" value="lambda repressor-like DNA-binding domains"/>
    <property type="match status" value="1"/>
</dbReference>
<evidence type="ECO:0000256" key="2">
    <source>
        <dbReference type="ARBA" id="ARBA00023125"/>
    </source>
</evidence>
<dbReference type="EMBL" id="VMHM01000004">
    <property type="protein sequence ID" value="TSK04081.1"/>
    <property type="molecule type" value="Genomic_DNA"/>
</dbReference>
<name>A0A556SSG7_9GAMM</name>
<dbReference type="InterPro" id="IPR015927">
    <property type="entry name" value="Peptidase_S24_S26A/B/C"/>
</dbReference>
<evidence type="ECO:0000313" key="6">
    <source>
        <dbReference type="Proteomes" id="UP000319483"/>
    </source>
</evidence>
<feature type="domain" description="HTH cro/C1-type" evidence="4">
    <location>
        <begin position="37"/>
        <end position="84"/>
    </location>
</feature>
<organism evidence="5 6">
    <name type="scientific">Gilliamella apicola</name>
    <dbReference type="NCBI Taxonomy" id="1196095"/>
    <lineage>
        <taxon>Bacteria</taxon>
        <taxon>Pseudomonadati</taxon>
        <taxon>Pseudomonadota</taxon>
        <taxon>Gammaproteobacteria</taxon>
        <taxon>Orbales</taxon>
        <taxon>Orbaceae</taxon>
        <taxon>Gilliamella</taxon>
    </lineage>
</organism>
<dbReference type="InterPro" id="IPR036286">
    <property type="entry name" value="LexA/Signal_pep-like_sf"/>
</dbReference>
<keyword evidence="2" id="KW-0238">DNA-binding</keyword>
<dbReference type="CDD" id="cd06529">
    <property type="entry name" value="S24_LexA-like"/>
    <property type="match status" value="1"/>
</dbReference>
<keyword evidence="3" id="KW-0804">Transcription</keyword>